<proteinExistence type="predicted"/>
<dbReference type="Pfam" id="PF00563">
    <property type="entry name" value="EAL"/>
    <property type="match status" value="1"/>
</dbReference>
<dbReference type="SMART" id="SM00267">
    <property type="entry name" value="GGDEF"/>
    <property type="match status" value="1"/>
</dbReference>
<keyword evidence="1" id="KW-0812">Transmembrane</keyword>
<dbReference type="InterPro" id="IPR029787">
    <property type="entry name" value="Nucleotide_cyclase"/>
</dbReference>
<dbReference type="Gene3D" id="3.40.190.10">
    <property type="entry name" value="Periplasmic binding protein-like II"/>
    <property type="match status" value="4"/>
</dbReference>
<dbReference type="SMART" id="SM00062">
    <property type="entry name" value="PBPb"/>
    <property type="match status" value="2"/>
</dbReference>
<keyword evidence="5" id="KW-1185">Reference proteome</keyword>
<organism evidence="4 5">
    <name type="scientific">Aminipila terrae</name>
    <dbReference type="NCBI Taxonomy" id="2697030"/>
    <lineage>
        <taxon>Bacteria</taxon>
        <taxon>Bacillati</taxon>
        <taxon>Bacillota</taxon>
        <taxon>Clostridia</taxon>
        <taxon>Peptostreptococcales</taxon>
        <taxon>Anaerovoracaceae</taxon>
        <taxon>Aminipila</taxon>
    </lineage>
</organism>
<dbReference type="Gene3D" id="3.30.70.270">
    <property type="match status" value="1"/>
</dbReference>
<dbReference type="PROSITE" id="PS50887">
    <property type="entry name" value="GGDEF"/>
    <property type="match status" value="1"/>
</dbReference>
<dbReference type="SUPFAM" id="SSF53850">
    <property type="entry name" value="Periplasmic binding protein-like II"/>
    <property type="match status" value="2"/>
</dbReference>
<dbReference type="InterPro" id="IPR043128">
    <property type="entry name" value="Rev_trsase/Diguanyl_cyclase"/>
</dbReference>
<name>A0A6P1MNJ6_9FIRM</name>
<evidence type="ECO:0000259" key="2">
    <source>
        <dbReference type="PROSITE" id="PS50883"/>
    </source>
</evidence>
<dbReference type="InterPro" id="IPR050706">
    <property type="entry name" value="Cyclic-di-GMP_PDE-like"/>
</dbReference>
<dbReference type="RefSeq" id="WP_162363012.1">
    <property type="nucleotide sequence ID" value="NZ_CP047591.1"/>
</dbReference>
<dbReference type="SMART" id="SM00052">
    <property type="entry name" value="EAL"/>
    <property type="match status" value="1"/>
</dbReference>
<dbReference type="EMBL" id="CP047591">
    <property type="protein sequence ID" value="QHI73246.1"/>
    <property type="molecule type" value="Genomic_DNA"/>
</dbReference>
<dbReference type="PANTHER" id="PTHR33121:SF70">
    <property type="entry name" value="SIGNALING PROTEIN YKOW"/>
    <property type="match status" value="1"/>
</dbReference>
<dbReference type="CDD" id="cd01948">
    <property type="entry name" value="EAL"/>
    <property type="match status" value="1"/>
</dbReference>
<sequence length="959" mass="109266">MIKNWIKSTIALLVIVILIITNLPCLESYAQDYNQLNHRVVKVGYYPDYATILEPASDGNMGYGYDYLKEIAKYTGWKYEFVKCSWDDGVKLLQEGKIDIFGPMQKTEEREKIFDFPNVQMGTEYGVLFANKNSGILYEDLDFFNGMKVGTEKENYYTEVMNQYCKDKGIKVNYVYTDSEDIGRELKEGLYDTYLTGDLQAIPNTTVVARLSSEPYYYATTKGNTEIIAGLNYALKNIFKNDKYFEQKLYEKYFSNRDISKPSITKKEIDLIKKTKKLIVGCQSDSKPLQYFDKKTGLPSGICTDILKEVGNISGIEFEFVPVEVKNGTISKEQLDGIDLYACYHDVSPLKSLKYTDAYLNVPMMIVSNKQLNLSDKLNVVVYSFDEKNQGQFKKEYPQFSIKKTETIEEALSVLEKNKADAMLIPAYTYDELEQTDNQNFYVYSTDIKCRMDLGISSKLPAEMTYILNKSIARLDNDVVNTIIYKNTSTRAYDVSFAKLVKDNSWVILGLLTLFFAILLIVIETSNRKLKSVLYVDSSTGKASLAKFRIDARGLLDNAKADEYMLVSIDVNNFKYINDIYGYDAGNKVLKILADHIEMILPGEIMLTARRAADNFVFISKTCNKDKVFNAMSDDSLLKKDVQLVLGPDYDLTLSIGAYIIHQPFKNISVMLDYANIAKKTVKGKVGNPIAEYTPEMNEHMELKKKVTVGMEAGLLHGEFITCLQPKYSLADESLIGAEVLVRWKHPELGMLSPMLFIPLFEENGFIEKLDMYIFEATCKLIQKWNQAGLTKIPRISVNISRVTLCRKNLVDELKEIAQKYHINTRQLEIEITEGTLERSTERIIKIINNLKAVGFYVSIDDFGSGYSSLSILKDMPADIIKIDKEFLSETFDSQKGRKIINSIIKMSKELNLEIVAEGIETKEQAEALRAMNCDVAQGYYFARPMKPEAFEHMIINGR</sequence>
<dbReference type="Pfam" id="PF00990">
    <property type="entry name" value="GGDEF"/>
    <property type="match status" value="1"/>
</dbReference>
<dbReference type="NCBIfam" id="TIGR00254">
    <property type="entry name" value="GGDEF"/>
    <property type="match status" value="1"/>
</dbReference>
<dbReference type="Pfam" id="PF00497">
    <property type="entry name" value="SBP_bac_3"/>
    <property type="match status" value="1"/>
</dbReference>
<feature type="domain" description="EAL" evidence="2">
    <location>
        <begin position="704"/>
        <end position="959"/>
    </location>
</feature>
<feature type="transmembrane region" description="Helical" evidence="1">
    <location>
        <begin position="506"/>
        <end position="523"/>
    </location>
</feature>
<protein>
    <submittedName>
        <fullName evidence="4">EAL domain-containing protein</fullName>
    </submittedName>
</protein>
<dbReference type="PANTHER" id="PTHR33121">
    <property type="entry name" value="CYCLIC DI-GMP PHOSPHODIESTERASE PDEF"/>
    <property type="match status" value="1"/>
</dbReference>
<dbReference type="Gene3D" id="3.20.20.450">
    <property type="entry name" value="EAL domain"/>
    <property type="match status" value="1"/>
</dbReference>
<keyword evidence="1" id="KW-1133">Transmembrane helix</keyword>
<accession>A0A6P1MNJ6</accession>
<dbReference type="InterPro" id="IPR000160">
    <property type="entry name" value="GGDEF_dom"/>
</dbReference>
<gene>
    <name evidence="4" type="ORF">Ami3637_13425</name>
</gene>
<keyword evidence="1" id="KW-0472">Membrane</keyword>
<dbReference type="PROSITE" id="PS50883">
    <property type="entry name" value="EAL"/>
    <property type="match status" value="1"/>
</dbReference>
<reference evidence="4 5" key="1">
    <citation type="submission" date="2020-01" db="EMBL/GenBank/DDBJ databases">
        <title>Genomic analysis of Aminipila sp. CBA3637.</title>
        <authorList>
            <person name="Kim Y.B."/>
            <person name="Roh S.W."/>
        </authorList>
    </citation>
    <scope>NUCLEOTIDE SEQUENCE [LARGE SCALE GENOMIC DNA]</scope>
    <source>
        <strain evidence="4 5">CBA3637</strain>
    </source>
</reference>
<evidence type="ECO:0000313" key="4">
    <source>
        <dbReference type="EMBL" id="QHI73246.1"/>
    </source>
</evidence>
<evidence type="ECO:0000256" key="1">
    <source>
        <dbReference type="SAM" id="Phobius"/>
    </source>
</evidence>
<feature type="domain" description="GGDEF" evidence="3">
    <location>
        <begin position="562"/>
        <end position="695"/>
    </location>
</feature>
<dbReference type="GO" id="GO:0071111">
    <property type="term" value="F:cyclic-guanylate-specific phosphodiesterase activity"/>
    <property type="evidence" value="ECO:0007669"/>
    <property type="project" value="InterPro"/>
</dbReference>
<dbReference type="InterPro" id="IPR035919">
    <property type="entry name" value="EAL_sf"/>
</dbReference>
<evidence type="ECO:0000313" key="5">
    <source>
        <dbReference type="Proteomes" id="UP000463883"/>
    </source>
</evidence>
<evidence type="ECO:0000259" key="3">
    <source>
        <dbReference type="PROSITE" id="PS50887"/>
    </source>
</evidence>
<dbReference type="AlphaFoldDB" id="A0A6P1MNJ6"/>
<dbReference type="Proteomes" id="UP000463883">
    <property type="component" value="Chromosome"/>
</dbReference>
<dbReference type="SUPFAM" id="SSF55073">
    <property type="entry name" value="Nucleotide cyclase"/>
    <property type="match status" value="1"/>
</dbReference>
<dbReference type="InterPro" id="IPR001638">
    <property type="entry name" value="Solute-binding_3/MltF_N"/>
</dbReference>
<dbReference type="InterPro" id="IPR001633">
    <property type="entry name" value="EAL_dom"/>
</dbReference>
<dbReference type="KEGG" id="amic:Ami3637_13425"/>
<dbReference type="SUPFAM" id="SSF141868">
    <property type="entry name" value="EAL domain-like"/>
    <property type="match status" value="1"/>
</dbReference>